<feature type="compositionally biased region" description="Acidic residues" evidence="1">
    <location>
        <begin position="529"/>
        <end position="542"/>
    </location>
</feature>
<reference evidence="2 3" key="1">
    <citation type="submission" date="2020-08" db="EMBL/GenBank/DDBJ databases">
        <authorList>
            <person name="Newling K."/>
            <person name="Davey J."/>
            <person name="Forrester S."/>
        </authorList>
    </citation>
    <scope>NUCLEOTIDE SEQUENCE [LARGE SCALE GENOMIC DNA]</scope>
    <source>
        <strain evidence="3">Crithidia deanei Carvalho (ATCC PRA-265)</strain>
    </source>
</reference>
<feature type="compositionally biased region" description="Basic and acidic residues" evidence="1">
    <location>
        <begin position="657"/>
        <end position="671"/>
    </location>
</feature>
<accession>A0A7G2CHS1</accession>
<proteinExistence type="predicted"/>
<dbReference type="Proteomes" id="UP000515908">
    <property type="component" value="Chromosome 13"/>
</dbReference>
<evidence type="ECO:0000256" key="1">
    <source>
        <dbReference type="SAM" id="MobiDB-lite"/>
    </source>
</evidence>
<evidence type="ECO:0000313" key="3">
    <source>
        <dbReference type="Proteomes" id="UP000515908"/>
    </source>
</evidence>
<dbReference type="VEuPathDB" id="TriTrypDB:ADEAN_000690300"/>
<dbReference type="CDD" id="cd00030">
    <property type="entry name" value="C2"/>
    <property type="match status" value="1"/>
</dbReference>
<feature type="compositionally biased region" description="Acidic residues" evidence="1">
    <location>
        <begin position="600"/>
        <end position="642"/>
    </location>
</feature>
<name>A0A7G2CHS1_9TRYP</name>
<keyword evidence="3" id="KW-1185">Reference proteome</keyword>
<feature type="compositionally biased region" description="Acidic residues" evidence="1">
    <location>
        <begin position="557"/>
        <end position="575"/>
    </location>
</feature>
<feature type="compositionally biased region" description="Basic and acidic residues" evidence="1">
    <location>
        <begin position="452"/>
        <end position="469"/>
    </location>
</feature>
<feature type="compositionally biased region" description="Acidic residues" evidence="1">
    <location>
        <begin position="336"/>
        <end position="355"/>
    </location>
</feature>
<feature type="compositionally biased region" description="Acidic residues" evidence="1">
    <location>
        <begin position="410"/>
        <end position="436"/>
    </location>
</feature>
<protein>
    <submittedName>
        <fullName evidence="2">Uncharacterized protein</fullName>
    </submittedName>
</protein>
<feature type="compositionally biased region" description="Acidic residues" evidence="1">
    <location>
        <begin position="494"/>
        <end position="514"/>
    </location>
</feature>
<feature type="compositionally biased region" description="Acidic residues" evidence="1">
    <location>
        <begin position="583"/>
        <end position="592"/>
    </location>
</feature>
<evidence type="ECO:0000313" key="2">
    <source>
        <dbReference type="EMBL" id="CAD2219398.1"/>
    </source>
</evidence>
<feature type="compositionally biased region" description="Basic and acidic residues" evidence="1">
    <location>
        <begin position="515"/>
        <end position="528"/>
    </location>
</feature>
<sequence length="757" mass="85298">MKSAFDQMKEGPNGAIVVSWYVSQNGEEPTDDAAEAMNLSTPLECVFVAHRVFQYADNGSEPFPQGVLCVLRDTDDNCSESVLYLPGSNLEPSLSPYCEKEGFHYLPENASQVMQLNTEKKLGHILVCVPKKENTTEAEEEELLVVGAVPVDFSKLHRKGNVVLFIESKSKDDAVWGEISLEWLNTSQDAEKKPAAIDVDKESLFVNVVRGLNLINRDGQPVSEAYVSVAAGEMEGFTVMAPNVAEGGDDTHVITWNQEIRFMDVDPKEENLEVVAFENGNPISTGFAYLKPEEDEAVVVVQMHDMYKEQEERGEIIVNFKRLHVNDGGATRALESESEQNAAEDSDREAAEEEAEHATSQEPESAVDSDKESEEAQEEQHENDEEEAAAEEAQDEEEEQEEAQDRALEDDQQQQEEEAEEEENDTHEDGDDEESEKESAAAAEEEEEEKQEDSAHEEEKEEEEAHHSDEEQDNQDDHESDAEEEKQEESAEHNEEEEEENHSEEQNQAEEEDDDHNRASEDENKENKEDEEDKENDEDSEDHQDRDASEEEKHEEPAEEGDDNQHDGEDEDQDGNDDKEQHDDDDQQEEDQESHKGETNDNEEEEGAADQNDADENEDAAGDAQEAEEGEAGGSDGAEEDAAEPKEPQQDGLDQASEGKPESDYQPDDKAVSPSPAPQPRRSSKPVWSDSRKSRGYQQPWYPAGRPNNDSHLPYEKTQRSEKSKENIKELERRRERLEEESMRRGSTPRSSLSTPH</sequence>
<feature type="compositionally biased region" description="Polar residues" evidence="1">
    <location>
        <begin position="748"/>
        <end position="757"/>
    </location>
</feature>
<feature type="compositionally biased region" description="Basic and acidic residues" evidence="1">
    <location>
        <begin position="713"/>
        <end position="744"/>
    </location>
</feature>
<gene>
    <name evidence="2" type="ORF">ADEAN_000690300</name>
</gene>
<feature type="compositionally biased region" description="Basic and acidic residues" evidence="1">
    <location>
        <begin position="543"/>
        <end position="556"/>
    </location>
</feature>
<dbReference type="EMBL" id="LR877157">
    <property type="protein sequence ID" value="CAD2219398.1"/>
    <property type="molecule type" value="Genomic_DNA"/>
</dbReference>
<feature type="compositionally biased region" description="Acidic residues" evidence="1">
    <location>
        <begin position="470"/>
        <end position="487"/>
    </location>
</feature>
<feature type="region of interest" description="Disordered" evidence="1">
    <location>
        <begin position="331"/>
        <end position="757"/>
    </location>
</feature>
<organism evidence="2 3">
    <name type="scientific">Angomonas deanei</name>
    <dbReference type="NCBI Taxonomy" id="59799"/>
    <lineage>
        <taxon>Eukaryota</taxon>
        <taxon>Discoba</taxon>
        <taxon>Euglenozoa</taxon>
        <taxon>Kinetoplastea</taxon>
        <taxon>Metakinetoplastina</taxon>
        <taxon>Trypanosomatida</taxon>
        <taxon>Trypanosomatidae</taxon>
        <taxon>Strigomonadinae</taxon>
        <taxon>Angomonas</taxon>
    </lineage>
</organism>
<dbReference type="AlphaFoldDB" id="A0A7G2CHS1"/>
<feature type="compositionally biased region" description="Acidic residues" evidence="1">
    <location>
        <begin position="365"/>
        <end position="402"/>
    </location>
</feature>